<gene>
    <name evidence="1" type="ORF">SCALOS_LOCUS10659</name>
</gene>
<sequence>DYFSPELEDIIENGYLEDNYEQCQTSLKNSKINKEDKNIALLLSIKLSEPNQLSTSKSTLHVVDFQYLLHFCVDNVLTPALKKS</sequence>
<organism evidence="1 2">
    <name type="scientific">Scutellospora calospora</name>
    <dbReference type="NCBI Taxonomy" id="85575"/>
    <lineage>
        <taxon>Eukaryota</taxon>
        <taxon>Fungi</taxon>
        <taxon>Fungi incertae sedis</taxon>
        <taxon>Mucoromycota</taxon>
        <taxon>Glomeromycotina</taxon>
        <taxon>Glomeromycetes</taxon>
        <taxon>Diversisporales</taxon>
        <taxon>Gigasporaceae</taxon>
        <taxon>Scutellospora</taxon>
    </lineage>
</organism>
<evidence type="ECO:0000313" key="1">
    <source>
        <dbReference type="EMBL" id="CAG8705452.1"/>
    </source>
</evidence>
<protein>
    <submittedName>
        <fullName evidence="1">8121_t:CDS:1</fullName>
    </submittedName>
</protein>
<dbReference type="EMBL" id="CAJVPM010041162">
    <property type="protein sequence ID" value="CAG8705452.1"/>
    <property type="molecule type" value="Genomic_DNA"/>
</dbReference>
<feature type="non-terminal residue" evidence="1">
    <location>
        <position position="84"/>
    </location>
</feature>
<reference evidence="1" key="1">
    <citation type="submission" date="2021-06" db="EMBL/GenBank/DDBJ databases">
        <authorList>
            <person name="Kallberg Y."/>
            <person name="Tangrot J."/>
            <person name="Rosling A."/>
        </authorList>
    </citation>
    <scope>NUCLEOTIDE SEQUENCE</scope>
    <source>
        <strain evidence="1">AU212A</strain>
    </source>
</reference>
<proteinExistence type="predicted"/>
<comment type="caution">
    <text evidence="1">The sequence shown here is derived from an EMBL/GenBank/DDBJ whole genome shotgun (WGS) entry which is preliminary data.</text>
</comment>
<feature type="non-terminal residue" evidence="1">
    <location>
        <position position="1"/>
    </location>
</feature>
<name>A0ACA9PE33_9GLOM</name>
<dbReference type="Proteomes" id="UP000789860">
    <property type="component" value="Unassembled WGS sequence"/>
</dbReference>
<accession>A0ACA9PE33</accession>
<keyword evidence="2" id="KW-1185">Reference proteome</keyword>
<evidence type="ECO:0000313" key="2">
    <source>
        <dbReference type="Proteomes" id="UP000789860"/>
    </source>
</evidence>